<evidence type="ECO:0000256" key="8">
    <source>
        <dbReference type="SAM" id="Phobius"/>
    </source>
</evidence>
<dbReference type="GO" id="GO:0005509">
    <property type="term" value="F:calcium ion binding"/>
    <property type="evidence" value="ECO:0007669"/>
    <property type="project" value="InterPro"/>
</dbReference>
<dbReference type="PROSITE" id="PS01186">
    <property type="entry name" value="EGF_2"/>
    <property type="match status" value="1"/>
</dbReference>
<dbReference type="InterPro" id="IPR000742">
    <property type="entry name" value="EGF"/>
</dbReference>
<dbReference type="AlphaFoldDB" id="A0A0F7UJ90"/>
<reference evidence="10" key="1">
    <citation type="journal article" date="2015" name="PLoS ONE">
        <title>Comprehensive Evaluation of Toxoplasma gondii VEG and Neospora caninum LIV Genomes with Tachyzoite Stage Transcriptome and Proteome Defines Novel Transcript Features.</title>
        <authorList>
            <person name="Ramaprasad A."/>
            <person name="Mourier T."/>
            <person name="Naeem R."/>
            <person name="Malas T.B."/>
            <person name="Moussa E."/>
            <person name="Panigrahi A."/>
            <person name="Vermont S.J."/>
            <person name="Otto T.D."/>
            <person name="Wastling J."/>
            <person name="Pain A."/>
        </authorList>
    </citation>
    <scope>NUCLEOTIDE SEQUENCE</scope>
    <source>
        <strain evidence="10">Liverpool</strain>
    </source>
</reference>
<dbReference type="InterPro" id="IPR049883">
    <property type="entry name" value="NOTCH1_EGF-like"/>
</dbReference>
<dbReference type="SUPFAM" id="SSF57196">
    <property type="entry name" value="EGF/Laminin"/>
    <property type="match status" value="2"/>
</dbReference>
<keyword evidence="5" id="KW-1015">Disulfide bond</keyword>
<proteinExistence type="predicted"/>
<name>A0A0F7UJ90_NEOCL</name>
<sequence length="349" mass="36757">MGNGQSGESQTPCDVAGFKICASVPNAVGCKDAGSSDFFCTCADGFRYAGRSDTSRCDDIDECHQGTHNCTTAVPNSMCENTRGSYICVCGDHRELKNGICEDKNECAQNNGGCGANTTCINNSDASVTCSCLPGYEGNGGQPGIDCTDIDECDADPCPVNSTCANTAGSYRCECAKGFSMGADGACIAKNYCDTNEHDCDPVLATCKQLVGSYTCQCKANLTGTGKKGNCTPKEGYENLPCELAGETCGQYSSCTKGSDGNYSCVAKSMSSQLSTVISEGLSSDTPVWIWAAIGGGALLVVILLVLVIRRFRGKRRTPGEVAYDEYGMADGGNTYDQYDYGSMDYYYS</sequence>
<feature type="domain" description="EGF-like" evidence="9">
    <location>
        <begin position="149"/>
        <end position="188"/>
    </location>
</feature>
<feature type="domain" description="EGF-like" evidence="9">
    <location>
        <begin position="103"/>
        <end position="142"/>
    </location>
</feature>
<dbReference type="SMART" id="SM00179">
    <property type="entry name" value="EGF_CA"/>
    <property type="match status" value="4"/>
</dbReference>
<evidence type="ECO:0000256" key="2">
    <source>
        <dbReference type="ARBA" id="ARBA00022729"/>
    </source>
</evidence>
<evidence type="ECO:0000256" key="3">
    <source>
        <dbReference type="ARBA" id="ARBA00022737"/>
    </source>
</evidence>
<accession>A0A0F7UJ90</accession>
<dbReference type="PROSITE" id="PS01187">
    <property type="entry name" value="EGF_CA"/>
    <property type="match status" value="1"/>
</dbReference>
<dbReference type="PANTHER" id="PTHR24039">
    <property type="entry name" value="FIBRILLIN-RELATED"/>
    <property type="match status" value="1"/>
</dbReference>
<dbReference type="Gene3D" id="2.10.25.10">
    <property type="entry name" value="Laminin"/>
    <property type="match status" value="4"/>
</dbReference>
<dbReference type="PROSITE" id="PS50026">
    <property type="entry name" value="EGF_3"/>
    <property type="match status" value="2"/>
</dbReference>
<dbReference type="InterPro" id="IPR024731">
    <property type="entry name" value="NELL2-like_EGF"/>
</dbReference>
<evidence type="ECO:0000256" key="7">
    <source>
        <dbReference type="PROSITE-ProRule" id="PRU00076"/>
    </source>
</evidence>
<organism evidence="10">
    <name type="scientific">Neospora caninum (strain Liverpool)</name>
    <dbReference type="NCBI Taxonomy" id="572307"/>
    <lineage>
        <taxon>Eukaryota</taxon>
        <taxon>Sar</taxon>
        <taxon>Alveolata</taxon>
        <taxon>Apicomplexa</taxon>
        <taxon>Conoidasida</taxon>
        <taxon>Coccidia</taxon>
        <taxon>Eucoccidiorida</taxon>
        <taxon>Eimeriorina</taxon>
        <taxon>Sarcocystidae</taxon>
        <taxon>Neospora</taxon>
    </lineage>
</organism>
<dbReference type="EMBL" id="LN714486">
    <property type="protein sequence ID" value="CEL70134.1"/>
    <property type="molecule type" value="Genomic_DNA"/>
</dbReference>
<evidence type="ECO:0000256" key="6">
    <source>
        <dbReference type="ARBA" id="ARBA00023180"/>
    </source>
</evidence>
<gene>
    <name evidence="10" type="ORF">BN1204_058210</name>
</gene>
<dbReference type="InterPro" id="IPR001881">
    <property type="entry name" value="EGF-like_Ca-bd_dom"/>
</dbReference>
<keyword evidence="4" id="KW-0106">Calcium</keyword>
<dbReference type="InterPro" id="IPR009030">
    <property type="entry name" value="Growth_fac_rcpt_cys_sf"/>
</dbReference>
<dbReference type="Pfam" id="PF12947">
    <property type="entry name" value="EGF_3"/>
    <property type="match status" value="1"/>
</dbReference>
<keyword evidence="8" id="KW-0472">Membrane</keyword>
<dbReference type="PANTHER" id="PTHR24039:SF28">
    <property type="entry name" value="EGF-LIKE DOMAIN-CONTAINING PROTEIN"/>
    <property type="match status" value="1"/>
</dbReference>
<keyword evidence="1 7" id="KW-0245">EGF-like domain</keyword>
<evidence type="ECO:0000256" key="4">
    <source>
        <dbReference type="ARBA" id="ARBA00022837"/>
    </source>
</evidence>
<evidence type="ECO:0000313" key="10">
    <source>
        <dbReference type="EMBL" id="CEL70134.1"/>
    </source>
</evidence>
<dbReference type="PROSITE" id="PS00010">
    <property type="entry name" value="ASX_HYDROXYL"/>
    <property type="match status" value="1"/>
</dbReference>
<keyword evidence="6" id="KW-0325">Glycoprotein</keyword>
<comment type="caution">
    <text evidence="7">Lacks conserved residue(s) required for the propagation of feature annotation.</text>
</comment>
<dbReference type="InterPro" id="IPR018097">
    <property type="entry name" value="EGF_Ca-bd_CS"/>
</dbReference>
<keyword evidence="2" id="KW-0732">Signal</keyword>
<dbReference type="SUPFAM" id="SSF57184">
    <property type="entry name" value="Growth factor receptor domain"/>
    <property type="match status" value="1"/>
</dbReference>
<dbReference type="SMART" id="SM00181">
    <property type="entry name" value="EGF"/>
    <property type="match status" value="5"/>
</dbReference>
<evidence type="ECO:0000256" key="5">
    <source>
        <dbReference type="ARBA" id="ARBA00023157"/>
    </source>
</evidence>
<dbReference type="FunFam" id="2.10.25.10:FF:000038">
    <property type="entry name" value="Fibrillin 2"/>
    <property type="match status" value="1"/>
</dbReference>
<dbReference type="Pfam" id="PF07645">
    <property type="entry name" value="EGF_CA"/>
    <property type="match status" value="3"/>
</dbReference>
<keyword evidence="3" id="KW-0677">Repeat</keyword>
<keyword evidence="8" id="KW-0812">Transmembrane</keyword>
<dbReference type="CDD" id="cd00054">
    <property type="entry name" value="EGF_CA"/>
    <property type="match status" value="1"/>
</dbReference>
<evidence type="ECO:0000259" key="9">
    <source>
        <dbReference type="PROSITE" id="PS50026"/>
    </source>
</evidence>
<dbReference type="InterPro" id="IPR000152">
    <property type="entry name" value="EGF-type_Asp/Asn_hydroxyl_site"/>
</dbReference>
<feature type="transmembrane region" description="Helical" evidence="8">
    <location>
        <begin position="288"/>
        <end position="309"/>
    </location>
</feature>
<keyword evidence="8" id="KW-1133">Transmembrane helix</keyword>
<protein>
    <submittedName>
        <fullName evidence="10">Microneme protein, putative</fullName>
    </submittedName>
</protein>
<evidence type="ECO:0000256" key="1">
    <source>
        <dbReference type="ARBA" id="ARBA00022536"/>
    </source>
</evidence>